<comment type="domain">
    <text evidence="10">The PHD-type zinc finger mediates the binding to H3K4me3.</text>
</comment>
<dbReference type="InterPro" id="IPR019787">
    <property type="entry name" value="Znf_PHD-finger"/>
</dbReference>
<evidence type="ECO:0000256" key="1">
    <source>
        <dbReference type="ARBA" id="ARBA00004123"/>
    </source>
</evidence>
<comment type="subcellular location">
    <subcellularLocation>
        <location evidence="1 10">Nucleus</location>
    </subcellularLocation>
</comment>
<dbReference type="SMART" id="SM01408">
    <property type="entry name" value="ING"/>
    <property type="match status" value="1"/>
</dbReference>
<name>T1GEM5_MEGSC</name>
<dbReference type="Gene3D" id="6.10.140.1740">
    <property type="match status" value="1"/>
</dbReference>
<comment type="similarity">
    <text evidence="2 10">Belongs to the ING family.</text>
</comment>
<evidence type="ECO:0000256" key="3">
    <source>
        <dbReference type="ARBA" id="ARBA00022723"/>
    </source>
</evidence>
<dbReference type="InterPro" id="IPR013083">
    <property type="entry name" value="Znf_RING/FYVE/PHD"/>
</dbReference>
<protein>
    <recommendedName>
        <fullName evidence="10">Inhibitor of growth protein</fullName>
    </recommendedName>
</protein>
<dbReference type="InterPro" id="IPR011011">
    <property type="entry name" value="Znf_FYVE_PHD"/>
</dbReference>
<feature type="binding site" evidence="8">
    <location>
        <position position="258"/>
    </location>
    <ligand>
        <name>Zn(2+)</name>
        <dbReference type="ChEBI" id="CHEBI:29105"/>
        <label>1</label>
    </ligand>
</feature>
<feature type="binding site" evidence="8">
    <location>
        <position position="261"/>
    </location>
    <ligand>
        <name>Zn(2+)</name>
        <dbReference type="ChEBI" id="CHEBI:29105"/>
        <label>1</label>
    </ligand>
</feature>
<evidence type="ECO:0000256" key="2">
    <source>
        <dbReference type="ARBA" id="ARBA00010210"/>
    </source>
</evidence>
<dbReference type="Proteomes" id="UP000015102">
    <property type="component" value="Unassembled WGS sequence"/>
</dbReference>
<dbReference type="SUPFAM" id="SSF57903">
    <property type="entry name" value="FYVE/PHD zinc finger"/>
    <property type="match status" value="1"/>
</dbReference>
<evidence type="ECO:0000256" key="11">
    <source>
        <dbReference type="SAM" id="MobiDB-lite"/>
    </source>
</evidence>
<accession>T1GEM5</accession>
<evidence type="ECO:0000259" key="12">
    <source>
        <dbReference type="PROSITE" id="PS50016"/>
    </source>
</evidence>
<feature type="domain" description="PHD-type" evidence="12">
    <location>
        <begin position="231"/>
        <end position="280"/>
    </location>
</feature>
<dbReference type="EnsemblMetazoa" id="MESCA001793-RA">
    <property type="protein sequence ID" value="MESCA001793-PA"/>
    <property type="gene ID" value="MESCA001793"/>
</dbReference>
<dbReference type="GO" id="GO:0006325">
    <property type="term" value="P:chromatin organization"/>
    <property type="evidence" value="ECO:0007669"/>
    <property type="project" value="UniProtKB-KW"/>
</dbReference>
<organism evidence="13 14">
    <name type="scientific">Megaselia scalaris</name>
    <name type="common">Humpbacked fly</name>
    <name type="synonym">Phora scalaris</name>
    <dbReference type="NCBI Taxonomy" id="36166"/>
    <lineage>
        <taxon>Eukaryota</taxon>
        <taxon>Metazoa</taxon>
        <taxon>Ecdysozoa</taxon>
        <taxon>Arthropoda</taxon>
        <taxon>Hexapoda</taxon>
        <taxon>Insecta</taxon>
        <taxon>Pterygota</taxon>
        <taxon>Neoptera</taxon>
        <taxon>Endopterygota</taxon>
        <taxon>Diptera</taxon>
        <taxon>Brachycera</taxon>
        <taxon>Muscomorpha</taxon>
        <taxon>Platypezoidea</taxon>
        <taxon>Phoridae</taxon>
        <taxon>Megaseliini</taxon>
        <taxon>Megaselia</taxon>
    </lineage>
</organism>
<dbReference type="PROSITE" id="PS01359">
    <property type="entry name" value="ZF_PHD_1"/>
    <property type="match status" value="1"/>
</dbReference>
<dbReference type="InterPro" id="IPR028651">
    <property type="entry name" value="ING_fam"/>
</dbReference>
<feature type="site" description="Histone H3K4me3 binding" evidence="7">
    <location>
        <position position="233"/>
    </location>
</feature>
<feature type="binding site" evidence="8">
    <location>
        <position position="252"/>
    </location>
    <ligand>
        <name>Zn(2+)</name>
        <dbReference type="ChEBI" id="CHEBI:29105"/>
        <label>2</label>
    </ligand>
</feature>
<evidence type="ECO:0000256" key="7">
    <source>
        <dbReference type="PIRSR" id="PIRSR628651-50"/>
    </source>
</evidence>
<evidence type="ECO:0000256" key="6">
    <source>
        <dbReference type="ARBA" id="ARBA00023242"/>
    </source>
</evidence>
<dbReference type="GO" id="GO:0005634">
    <property type="term" value="C:nucleus"/>
    <property type="evidence" value="ECO:0007669"/>
    <property type="project" value="UniProtKB-SubCell"/>
</dbReference>
<reference evidence="14" key="1">
    <citation type="submission" date="2013-02" db="EMBL/GenBank/DDBJ databases">
        <authorList>
            <person name="Hughes D."/>
        </authorList>
    </citation>
    <scope>NUCLEOTIDE SEQUENCE</scope>
    <source>
        <strain>Durham</strain>
        <strain evidence="14">NC isolate 2 -- Noor lab</strain>
    </source>
</reference>
<dbReference type="CDD" id="cd16857">
    <property type="entry name" value="ING_ING1_2"/>
    <property type="match status" value="1"/>
</dbReference>
<feature type="site" description="Histone H3K4me3 binding" evidence="7">
    <location>
        <position position="248"/>
    </location>
</feature>
<dbReference type="OMA" id="MREQGNQ"/>
<feature type="compositionally biased region" description="Polar residues" evidence="11">
    <location>
        <begin position="133"/>
        <end position="143"/>
    </location>
</feature>
<dbReference type="FunFam" id="3.30.40.10:FF:000021">
    <property type="entry name" value="Inhibitor of growth 2b"/>
    <property type="match status" value="1"/>
</dbReference>
<dbReference type="PANTHER" id="PTHR10333:SF89">
    <property type="entry name" value="INHIBITOR OF GROWTH PROTEIN"/>
    <property type="match status" value="1"/>
</dbReference>
<proteinExistence type="inferred from homology"/>
<evidence type="ECO:0000256" key="4">
    <source>
        <dbReference type="ARBA" id="ARBA00022771"/>
    </source>
</evidence>
<keyword evidence="14" id="KW-1185">Reference proteome</keyword>
<feature type="binding site" evidence="8">
    <location>
        <position position="277"/>
    </location>
    <ligand>
        <name>Zn(2+)</name>
        <dbReference type="ChEBI" id="CHEBI:29105"/>
        <label>2</label>
    </ligand>
</feature>
<dbReference type="CDD" id="cd15584">
    <property type="entry name" value="PHD_ING1_2"/>
    <property type="match status" value="1"/>
</dbReference>
<sequence>MLNQVAVEALYSATYVDNYLDSVENLPLEAQRFITRILDIDMQYQSHIRDIDSFTDHLKTLQPTPENTPKRTKYLSRIQNALISAQELGDEKMQIVNQLQDLIDTKTRQLDIDFKNLDYAEDMQQEPLPKVARSSSPTNSNGVKSEFGAYGPSTTHQRGSTPTSQNSERNSSNGGGSGSSGSSSKNNKSSGQNSGNGGNSSNSKQKKKRKARQGREREESPPPDHIDPDEPTYCLCDQISFGEMILCDNDLCPIEWFHFSCVQLVSKPKGKWFCPNCRGDRVNMMKPKAQFLKELERYNKEREEKT</sequence>
<dbReference type="Gene3D" id="3.30.40.10">
    <property type="entry name" value="Zinc/RING finger domain, C3HC4 (zinc finger)"/>
    <property type="match status" value="1"/>
</dbReference>
<keyword evidence="6 10" id="KW-0539">Nucleus</keyword>
<dbReference type="EMBL" id="CAQQ02104458">
    <property type="status" value="NOT_ANNOTATED_CDS"/>
    <property type="molecule type" value="Genomic_DNA"/>
</dbReference>
<dbReference type="GO" id="GO:0008270">
    <property type="term" value="F:zinc ion binding"/>
    <property type="evidence" value="ECO:0007669"/>
    <property type="project" value="UniProtKB-KW"/>
</dbReference>
<feature type="site" description="Histone H3K4me3 binding" evidence="7">
    <location>
        <position position="256"/>
    </location>
</feature>
<dbReference type="InterPro" id="IPR001965">
    <property type="entry name" value="Znf_PHD"/>
</dbReference>
<feature type="compositionally biased region" description="Polar residues" evidence="11">
    <location>
        <begin position="152"/>
        <end position="163"/>
    </location>
</feature>
<evidence type="ECO:0000313" key="13">
    <source>
        <dbReference type="EnsemblMetazoa" id="MESCA001793-PA"/>
    </source>
</evidence>
<dbReference type="InterPro" id="IPR019786">
    <property type="entry name" value="Zinc_finger_PHD-type_CS"/>
</dbReference>
<dbReference type="AlphaFoldDB" id="T1GEM5"/>
<feature type="binding site" evidence="8">
    <location>
        <position position="247"/>
    </location>
    <ligand>
        <name>Zn(2+)</name>
        <dbReference type="ChEBI" id="CHEBI:29105"/>
        <label>2</label>
    </ligand>
</feature>
<feature type="binding site" evidence="8">
    <location>
        <position position="234"/>
    </location>
    <ligand>
        <name>Zn(2+)</name>
        <dbReference type="ChEBI" id="CHEBI:29105"/>
        <label>1</label>
    </ligand>
</feature>
<feature type="binding site" evidence="8">
    <location>
        <position position="274"/>
    </location>
    <ligand>
        <name>Zn(2+)</name>
        <dbReference type="ChEBI" id="CHEBI:29105"/>
        <label>2</label>
    </ligand>
</feature>
<dbReference type="Pfam" id="PF12998">
    <property type="entry name" value="ING"/>
    <property type="match status" value="1"/>
</dbReference>
<feature type="site" description="Histone H3K4me3 binding" evidence="7">
    <location>
        <position position="244"/>
    </location>
</feature>
<feature type="compositionally biased region" description="Basic and acidic residues" evidence="11">
    <location>
        <begin position="213"/>
        <end position="228"/>
    </location>
</feature>
<dbReference type="HOGENOM" id="CLU_031900_5_1_1"/>
<dbReference type="EMBL" id="CAQQ02104457">
    <property type="status" value="NOT_ANNOTATED_CDS"/>
    <property type="molecule type" value="Genomic_DNA"/>
</dbReference>
<keyword evidence="3 8" id="KW-0479">Metal-binding</keyword>
<feature type="region of interest" description="Disordered" evidence="11">
    <location>
        <begin position="126"/>
        <end position="231"/>
    </location>
</feature>
<feature type="compositionally biased region" description="Low complexity" evidence="11">
    <location>
        <begin position="180"/>
        <end position="203"/>
    </location>
</feature>
<feature type="binding site" evidence="8">
    <location>
        <position position="236"/>
    </location>
    <ligand>
        <name>Zn(2+)</name>
        <dbReference type="ChEBI" id="CHEBI:29105"/>
        <label>1</label>
    </ligand>
</feature>
<dbReference type="PANTHER" id="PTHR10333">
    <property type="entry name" value="INHIBITOR OF GROWTH PROTEIN"/>
    <property type="match status" value="1"/>
</dbReference>
<evidence type="ECO:0000256" key="8">
    <source>
        <dbReference type="PIRSR" id="PIRSR628651-51"/>
    </source>
</evidence>
<dbReference type="STRING" id="36166.T1GEM5"/>
<evidence type="ECO:0000313" key="14">
    <source>
        <dbReference type="Proteomes" id="UP000015102"/>
    </source>
</evidence>
<reference evidence="13" key="2">
    <citation type="submission" date="2015-06" db="UniProtKB">
        <authorList>
            <consortium name="EnsemblMetazoa"/>
        </authorList>
    </citation>
    <scope>IDENTIFICATION</scope>
</reference>
<evidence type="ECO:0000256" key="5">
    <source>
        <dbReference type="ARBA" id="ARBA00022833"/>
    </source>
</evidence>
<dbReference type="InterPro" id="IPR028643">
    <property type="entry name" value="ING1_PHD_Znf"/>
</dbReference>
<comment type="subunit">
    <text evidence="10">Component of an histone acetyltransferase complex. Interacts with H3K4me3 and to a lesser extent with H3K4me2.</text>
</comment>
<evidence type="ECO:0000256" key="10">
    <source>
        <dbReference type="RuleBase" id="RU361213"/>
    </source>
</evidence>
<keyword evidence="10" id="KW-0156">Chromatin regulator</keyword>
<dbReference type="SMART" id="SM00249">
    <property type="entry name" value="PHD"/>
    <property type="match status" value="1"/>
</dbReference>
<keyword evidence="4 9" id="KW-0863">Zinc-finger</keyword>
<evidence type="ECO:0000256" key="9">
    <source>
        <dbReference type="PROSITE-ProRule" id="PRU00146"/>
    </source>
</evidence>
<dbReference type="PROSITE" id="PS50016">
    <property type="entry name" value="ZF_PHD_2"/>
    <property type="match status" value="1"/>
</dbReference>
<keyword evidence="5 8" id="KW-0862">Zinc</keyword>
<dbReference type="InterPro" id="IPR024610">
    <property type="entry name" value="ING_N_histone-binding"/>
</dbReference>
<dbReference type="GO" id="GO:0045893">
    <property type="term" value="P:positive regulation of DNA-templated transcription"/>
    <property type="evidence" value="ECO:0007669"/>
    <property type="project" value="TreeGrafter"/>
</dbReference>
<comment type="function">
    <text evidence="10">Component of an histone acetyltransferase complex.</text>
</comment>